<accession>A0A3P3DGW8</accession>
<evidence type="ECO:0000256" key="1">
    <source>
        <dbReference type="SAM" id="Phobius"/>
    </source>
</evidence>
<reference evidence="3 4" key="1">
    <citation type="submission" date="2018-11" db="EMBL/GenBank/DDBJ databases">
        <title>Gemmobacter sp. nov., YIM 102744-1 draft genome.</title>
        <authorList>
            <person name="Li G."/>
            <person name="Jiang Y."/>
        </authorList>
    </citation>
    <scope>NUCLEOTIDE SEQUENCE [LARGE SCALE GENOMIC DNA]</scope>
    <source>
        <strain evidence="3 4">YIM 102744-1</strain>
    </source>
</reference>
<organism evidence="3 4">
    <name type="scientific">Falsigemmobacter faecalis</name>
    <dbReference type="NCBI Taxonomy" id="2488730"/>
    <lineage>
        <taxon>Bacteria</taxon>
        <taxon>Pseudomonadati</taxon>
        <taxon>Pseudomonadota</taxon>
        <taxon>Alphaproteobacteria</taxon>
        <taxon>Rhodobacterales</taxon>
        <taxon>Paracoccaceae</taxon>
        <taxon>Falsigemmobacter</taxon>
    </lineage>
</organism>
<dbReference type="Proteomes" id="UP000282125">
    <property type="component" value="Unassembled WGS sequence"/>
</dbReference>
<keyword evidence="1" id="KW-1133">Transmembrane helix</keyword>
<feature type="transmembrane region" description="Helical" evidence="1">
    <location>
        <begin position="6"/>
        <end position="25"/>
    </location>
</feature>
<dbReference type="InterPro" id="IPR009936">
    <property type="entry name" value="DUF1468"/>
</dbReference>
<dbReference type="OrthoDB" id="5186924at2"/>
<proteinExistence type="predicted"/>
<keyword evidence="1" id="KW-0812">Transmembrane</keyword>
<evidence type="ECO:0000259" key="2">
    <source>
        <dbReference type="Pfam" id="PF07331"/>
    </source>
</evidence>
<comment type="caution">
    <text evidence="3">The sequence shown here is derived from an EMBL/GenBank/DDBJ whole genome shotgun (WGS) entry which is preliminary data.</text>
</comment>
<keyword evidence="4" id="KW-1185">Reference proteome</keyword>
<gene>
    <name evidence="3" type="ORF">EG244_13995</name>
</gene>
<dbReference type="EMBL" id="RRAZ01000021">
    <property type="protein sequence ID" value="RRH72782.1"/>
    <property type="molecule type" value="Genomic_DNA"/>
</dbReference>
<name>A0A3P3DGW8_9RHOB</name>
<feature type="transmembrane region" description="Helical" evidence="1">
    <location>
        <begin position="75"/>
        <end position="104"/>
    </location>
</feature>
<dbReference type="RefSeq" id="WP_124965612.1">
    <property type="nucleotide sequence ID" value="NZ_RRAZ01000021.1"/>
</dbReference>
<protein>
    <recommendedName>
        <fullName evidence="2">DUF1468 domain-containing protein</fullName>
    </recommendedName>
</protein>
<dbReference type="AlphaFoldDB" id="A0A3P3DGW8"/>
<feature type="domain" description="DUF1468" evidence="2">
    <location>
        <begin position="6"/>
        <end position="140"/>
    </location>
</feature>
<keyword evidence="1" id="KW-0472">Membrane</keyword>
<evidence type="ECO:0000313" key="3">
    <source>
        <dbReference type="EMBL" id="RRH72782.1"/>
    </source>
</evidence>
<feature type="transmembrane region" description="Helical" evidence="1">
    <location>
        <begin position="116"/>
        <end position="136"/>
    </location>
</feature>
<evidence type="ECO:0000313" key="4">
    <source>
        <dbReference type="Proteomes" id="UP000282125"/>
    </source>
</evidence>
<feature type="transmembrane region" description="Helical" evidence="1">
    <location>
        <begin position="37"/>
        <end position="55"/>
    </location>
</feature>
<dbReference type="Pfam" id="PF07331">
    <property type="entry name" value="TctB"/>
    <property type="match status" value="1"/>
</dbReference>
<sequence length="145" mass="15386">MRRETAAGLTFLVISLFFLFFGMELPMGTARRVGPGVMPVGAAALLLVLAVVILVQDFLSRSGRRIDGFNWRGLAAIAASVLIFALAVHPLGMVVTVILSVLVAGAAEKPFRALESLMLGCGLALAAVAIFIYGIGMRIPVWPNF</sequence>